<name>A0A4S4EUD8_CAMSN</name>
<comment type="caution">
    <text evidence="2">The sequence shown here is derived from an EMBL/GenBank/DDBJ whole genome shotgun (WGS) entry which is preliminary data.</text>
</comment>
<reference evidence="2 3" key="1">
    <citation type="journal article" date="2018" name="Proc. Natl. Acad. Sci. U.S.A.">
        <title>Draft genome sequence of Camellia sinensis var. sinensis provides insights into the evolution of the tea genome and tea quality.</title>
        <authorList>
            <person name="Wei C."/>
            <person name="Yang H."/>
            <person name="Wang S."/>
            <person name="Zhao J."/>
            <person name="Liu C."/>
            <person name="Gao L."/>
            <person name="Xia E."/>
            <person name="Lu Y."/>
            <person name="Tai Y."/>
            <person name="She G."/>
            <person name="Sun J."/>
            <person name="Cao H."/>
            <person name="Tong W."/>
            <person name="Gao Q."/>
            <person name="Li Y."/>
            <person name="Deng W."/>
            <person name="Jiang X."/>
            <person name="Wang W."/>
            <person name="Chen Q."/>
            <person name="Zhang S."/>
            <person name="Li H."/>
            <person name="Wu J."/>
            <person name="Wang P."/>
            <person name="Li P."/>
            <person name="Shi C."/>
            <person name="Zheng F."/>
            <person name="Jian J."/>
            <person name="Huang B."/>
            <person name="Shan D."/>
            <person name="Shi M."/>
            <person name="Fang C."/>
            <person name="Yue Y."/>
            <person name="Li F."/>
            <person name="Li D."/>
            <person name="Wei S."/>
            <person name="Han B."/>
            <person name="Jiang C."/>
            <person name="Yin Y."/>
            <person name="Xia T."/>
            <person name="Zhang Z."/>
            <person name="Bennetzen J.L."/>
            <person name="Zhao S."/>
            <person name="Wan X."/>
        </authorList>
    </citation>
    <scope>NUCLEOTIDE SEQUENCE [LARGE SCALE GENOMIC DNA]</scope>
    <source>
        <strain evidence="3">cv. Shuchazao</strain>
        <tissue evidence="2">Leaf</tissue>
    </source>
</reference>
<keyword evidence="3" id="KW-1185">Reference proteome</keyword>
<evidence type="ECO:0000256" key="1">
    <source>
        <dbReference type="SAM" id="MobiDB-lite"/>
    </source>
</evidence>
<proteinExistence type="predicted"/>
<dbReference type="Proteomes" id="UP000306102">
    <property type="component" value="Unassembled WGS sequence"/>
</dbReference>
<evidence type="ECO:0000313" key="2">
    <source>
        <dbReference type="EMBL" id="THG20084.1"/>
    </source>
</evidence>
<feature type="region of interest" description="Disordered" evidence="1">
    <location>
        <begin position="136"/>
        <end position="179"/>
    </location>
</feature>
<accession>A0A4S4EUD8</accession>
<dbReference type="STRING" id="542762.A0A4S4EUD8"/>
<dbReference type="InterPro" id="IPR046939">
    <property type="entry name" value="TPPII_C_sf"/>
</dbReference>
<protein>
    <submittedName>
        <fullName evidence="2">Uncharacterized protein</fullName>
    </submittedName>
</protein>
<dbReference type="AlphaFoldDB" id="A0A4S4EUD8"/>
<dbReference type="EMBL" id="SDRB02002145">
    <property type="protein sequence ID" value="THG20084.1"/>
    <property type="molecule type" value="Genomic_DNA"/>
</dbReference>
<sequence length="432" mass="48567">MTNKGESTDKMNVWLMTHRADNLEDESNRQLSMLPEDCWTLEARNAIFHELIGHDGHGYCRTYGRTMPQRAVYKDGMGPSQSTPQPSTIVQITQQVRAELKDELRKKLREEMRAKFSIHLQQMRAEMMAFVSQGVSVDPNRQVPDTSTGHRAFRESARDENPYTPPPEDQNQQRLPLGKPSSVLRFYTPGGLLHHHECNGDAVMLCTSSVPGSTFSVLHYPCLQSLVRSCNGHHCQNQQRLPLGKPSSVLRFYTPGGLLHHHECNEAADEVIGSVDTDELAKYFSFKSDPEDEGAEKMKKKMETARDQLAEALYQKGLAMAEIESMKEHGPKKKMNASSTTTKLRGCYNKRLSPPNSIAPFSSTTTPSLQLPGSFQAPSLPLSSVTTQAAAHHHVLHVILTMQSLRHPDSYFSNKTDPTKNKKRPDFVMDRQ</sequence>
<organism evidence="2 3">
    <name type="scientific">Camellia sinensis var. sinensis</name>
    <name type="common">China tea</name>
    <dbReference type="NCBI Taxonomy" id="542762"/>
    <lineage>
        <taxon>Eukaryota</taxon>
        <taxon>Viridiplantae</taxon>
        <taxon>Streptophyta</taxon>
        <taxon>Embryophyta</taxon>
        <taxon>Tracheophyta</taxon>
        <taxon>Spermatophyta</taxon>
        <taxon>Magnoliopsida</taxon>
        <taxon>eudicotyledons</taxon>
        <taxon>Gunneridae</taxon>
        <taxon>Pentapetalae</taxon>
        <taxon>asterids</taxon>
        <taxon>Ericales</taxon>
        <taxon>Theaceae</taxon>
        <taxon>Camellia</taxon>
    </lineage>
</organism>
<evidence type="ECO:0000313" key="3">
    <source>
        <dbReference type="Proteomes" id="UP000306102"/>
    </source>
</evidence>
<feature type="region of interest" description="Disordered" evidence="1">
    <location>
        <begin position="409"/>
        <end position="432"/>
    </location>
</feature>
<dbReference type="Gene3D" id="1.25.40.710">
    <property type="match status" value="1"/>
</dbReference>
<feature type="compositionally biased region" description="Basic and acidic residues" evidence="1">
    <location>
        <begin position="417"/>
        <end position="432"/>
    </location>
</feature>
<feature type="compositionally biased region" description="Basic and acidic residues" evidence="1">
    <location>
        <begin position="152"/>
        <end position="161"/>
    </location>
</feature>
<gene>
    <name evidence="2" type="ORF">TEA_000637</name>
</gene>